<feature type="compositionally biased region" description="Basic and acidic residues" evidence="1">
    <location>
        <begin position="44"/>
        <end position="58"/>
    </location>
</feature>
<evidence type="ECO:0000313" key="2">
    <source>
        <dbReference type="EMBL" id="KZV27706.1"/>
    </source>
</evidence>
<dbReference type="EMBL" id="KV010348">
    <property type="protein sequence ID" value="KZV27706.1"/>
    <property type="molecule type" value="Genomic_DNA"/>
</dbReference>
<protein>
    <submittedName>
        <fullName evidence="2">Uncharacterized protein</fullName>
    </submittedName>
</protein>
<sequence length="104" mass="11554">MRSAHVDHQQIVDSSNSAAHPKRTSVSEGAKGSPRTSFNPVGKDGVKRVLDANRREPERQFRGAMMLSVIFSGSPEAPKNAERKKFDHMSPLRPDRTPFPSTKK</sequence>
<dbReference type="AlphaFoldDB" id="A0A2Z7B1W3"/>
<proteinExistence type="predicted"/>
<feature type="region of interest" description="Disordered" evidence="1">
    <location>
        <begin position="1"/>
        <end position="58"/>
    </location>
</feature>
<reference evidence="2 3" key="1">
    <citation type="journal article" date="2015" name="Proc. Natl. Acad. Sci. U.S.A.">
        <title>The resurrection genome of Boea hygrometrica: A blueprint for survival of dehydration.</title>
        <authorList>
            <person name="Xiao L."/>
            <person name="Yang G."/>
            <person name="Zhang L."/>
            <person name="Yang X."/>
            <person name="Zhao S."/>
            <person name="Ji Z."/>
            <person name="Zhou Q."/>
            <person name="Hu M."/>
            <person name="Wang Y."/>
            <person name="Chen M."/>
            <person name="Xu Y."/>
            <person name="Jin H."/>
            <person name="Xiao X."/>
            <person name="Hu G."/>
            <person name="Bao F."/>
            <person name="Hu Y."/>
            <person name="Wan P."/>
            <person name="Li L."/>
            <person name="Deng X."/>
            <person name="Kuang T."/>
            <person name="Xiang C."/>
            <person name="Zhu J.K."/>
            <person name="Oliver M.J."/>
            <person name="He Y."/>
        </authorList>
    </citation>
    <scope>NUCLEOTIDE SEQUENCE [LARGE SCALE GENOMIC DNA]</scope>
    <source>
        <strain evidence="3">cv. XS01</strain>
    </source>
</reference>
<gene>
    <name evidence="2" type="ORF">F511_39836</name>
</gene>
<organism evidence="2 3">
    <name type="scientific">Dorcoceras hygrometricum</name>
    <dbReference type="NCBI Taxonomy" id="472368"/>
    <lineage>
        <taxon>Eukaryota</taxon>
        <taxon>Viridiplantae</taxon>
        <taxon>Streptophyta</taxon>
        <taxon>Embryophyta</taxon>
        <taxon>Tracheophyta</taxon>
        <taxon>Spermatophyta</taxon>
        <taxon>Magnoliopsida</taxon>
        <taxon>eudicotyledons</taxon>
        <taxon>Gunneridae</taxon>
        <taxon>Pentapetalae</taxon>
        <taxon>asterids</taxon>
        <taxon>lamiids</taxon>
        <taxon>Lamiales</taxon>
        <taxon>Gesneriaceae</taxon>
        <taxon>Didymocarpoideae</taxon>
        <taxon>Trichosporeae</taxon>
        <taxon>Loxocarpinae</taxon>
        <taxon>Dorcoceras</taxon>
    </lineage>
</organism>
<feature type="compositionally biased region" description="Basic and acidic residues" evidence="1">
    <location>
        <begin position="1"/>
        <end position="10"/>
    </location>
</feature>
<evidence type="ECO:0000313" key="3">
    <source>
        <dbReference type="Proteomes" id="UP000250235"/>
    </source>
</evidence>
<evidence type="ECO:0000256" key="1">
    <source>
        <dbReference type="SAM" id="MobiDB-lite"/>
    </source>
</evidence>
<keyword evidence="3" id="KW-1185">Reference proteome</keyword>
<feature type="compositionally biased region" description="Basic and acidic residues" evidence="1">
    <location>
        <begin position="79"/>
        <end position="96"/>
    </location>
</feature>
<name>A0A2Z7B1W3_9LAMI</name>
<feature type="region of interest" description="Disordered" evidence="1">
    <location>
        <begin position="74"/>
        <end position="104"/>
    </location>
</feature>
<dbReference type="Proteomes" id="UP000250235">
    <property type="component" value="Unassembled WGS sequence"/>
</dbReference>
<accession>A0A2Z7B1W3</accession>